<dbReference type="PROSITE" id="PS51198">
    <property type="entry name" value="UVRD_HELICASE_ATP_BIND"/>
    <property type="match status" value="1"/>
</dbReference>
<keyword evidence="2 5" id="KW-0378">Hydrolase</keyword>
<evidence type="ECO:0000313" key="8">
    <source>
        <dbReference type="Proteomes" id="UP000076871"/>
    </source>
</evidence>
<gene>
    <name evidence="7" type="ORF">LAESUDRAFT_811030</name>
</gene>
<proteinExistence type="predicted"/>
<evidence type="ECO:0000259" key="6">
    <source>
        <dbReference type="PROSITE" id="PS51198"/>
    </source>
</evidence>
<dbReference type="RefSeq" id="XP_040766667.1">
    <property type="nucleotide sequence ID" value="XM_040914281.1"/>
</dbReference>
<dbReference type="Gene3D" id="3.40.50.300">
    <property type="entry name" value="P-loop containing nucleotide triphosphate hydrolases"/>
    <property type="match status" value="2"/>
</dbReference>
<feature type="binding site" evidence="5">
    <location>
        <begin position="471"/>
        <end position="478"/>
    </location>
    <ligand>
        <name>ATP</name>
        <dbReference type="ChEBI" id="CHEBI:30616"/>
    </ligand>
</feature>
<dbReference type="PANTHER" id="PTHR21529:SF4">
    <property type="entry name" value="TPR AND ANKYRIN REPEAT-CONTAINING PROTEIN 1"/>
    <property type="match status" value="1"/>
</dbReference>
<keyword evidence="4 5" id="KW-0067">ATP-binding</keyword>
<evidence type="ECO:0000256" key="3">
    <source>
        <dbReference type="ARBA" id="ARBA00022806"/>
    </source>
</evidence>
<dbReference type="SUPFAM" id="SSF52540">
    <property type="entry name" value="P-loop containing nucleoside triphosphate hydrolases"/>
    <property type="match status" value="1"/>
</dbReference>
<dbReference type="InterPro" id="IPR011990">
    <property type="entry name" value="TPR-like_helical_dom_sf"/>
</dbReference>
<dbReference type="STRING" id="1314785.A0A165FGB3"/>
<accession>A0A165FGB3</accession>
<dbReference type="Proteomes" id="UP000076871">
    <property type="component" value="Unassembled WGS sequence"/>
</dbReference>
<dbReference type="GO" id="GO:0005524">
    <property type="term" value="F:ATP binding"/>
    <property type="evidence" value="ECO:0007669"/>
    <property type="project" value="UniProtKB-UniRule"/>
</dbReference>
<feature type="domain" description="UvrD-like helicase ATP-binding" evidence="6">
    <location>
        <begin position="450"/>
        <end position="797"/>
    </location>
</feature>
<dbReference type="InterPro" id="IPR014016">
    <property type="entry name" value="UvrD-like_ATP-bd"/>
</dbReference>
<evidence type="ECO:0000256" key="1">
    <source>
        <dbReference type="ARBA" id="ARBA00022741"/>
    </source>
</evidence>
<evidence type="ECO:0000313" key="7">
    <source>
        <dbReference type="EMBL" id="KZT08927.1"/>
    </source>
</evidence>
<evidence type="ECO:0000256" key="4">
    <source>
        <dbReference type="ARBA" id="ARBA00022840"/>
    </source>
</evidence>
<evidence type="ECO:0000256" key="2">
    <source>
        <dbReference type="ARBA" id="ARBA00022801"/>
    </source>
</evidence>
<dbReference type="InParanoid" id="A0A165FGB3"/>
<keyword evidence="8" id="KW-1185">Reference proteome</keyword>
<dbReference type="GO" id="GO:0004386">
    <property type="term" value="F:helicase activity"/>
    <property type="evidence" value="ECO:0007669"/>
    <property type="project" value="UniProtKB-UniRule"/>
</dbReference>
<dbReference type="GO" id="GO:0016787">
    <property type="term" value="F:hydrolase activity"/>
    <property type="evidence" value="ECO:0007669"/>
    <property type="project" value="UniProtKB-UniRule"/>
</dbReference>
<reference evidence="7 8" key="1">
    <citation type="journal article" date="2016" name="Mol. Biol. Evol.">
        <title>Comparative Genomics of Early-Diverging Mushroom-Forming Fungi Provides Insights into the Origins of Lignocellulose Decay Capabilities.</title>
        <authorList>
            <person name="Nagy L.G."/>
            <person name="Riley R."/>
            <person name="Tritt A."/>
            <person name="Adam C."/>
            <person name="Daum C."/>
            <person name="Floudas D."/>
            <person name="Sun H."/>
            <person name="Yadav J.S."/>
            <person name="Pangilinan J."/>
            <person name="Larsson K.H."/>
            <person name="Matsuura K."/>
            <person name="Barry K."/>
            <person name="Labutti K."/>
            <person name="Kuo R."/>
            <person name="Ohm R.A."/>
            <person name="Bhattacharya S.S."/>
            <person name="Shirouzu T."/>
            <person name="Yoshinaga Y."/>
            <person name="Martin F.M."/>
            <person name="Grigoriev I.V."/>
            <person name="Hibbett D.S."/>
        </authorList>
    </citation>
    <scope>NUCLEOTIDE SEQUENCE [LARGE SCALE GENOMIC DNA]</scope>
    <source>
        <strain evidence="7 8">93-53</strain>
    </source>
</reference>
<sequence>MKEKPSQKLSYKSFDVAFLDARRLVDEVAIESALSVLEGHLFNPAASIESMLRDLTAVPNLFEFAISSLGESAASKLFTRIVENFPVGVEGVAASPHRHILERWSHSLRAHSHLLSAKDIRSLQDHCATLERSLKILDVLASSLRALPGDNSDVVVAGSGTSERSRNHTYFVELAISIPCSIEEAEEVVAFLLEKLKSILQYFLTMIRHPQLSETFRSAYIPVNYQVQRVSPNIRRVNYHIHFDGANGFGPWRLLLSPRAEGHMRTAYNKVPTLFEIIVTKFRTLSNGYFTHDNHNRLSGTEEGVPIYEGRVNGKLCYVYQIDCEPASVEDAMELQEEEQVLKIHGIFTHSKMKWHIWKRLSRQLARSSPEYVQRCVLLSDGAGKKDVIHPKKFNSISQHPVMEPPSVPVQPDLQEDFDLWQSVIFQKNYTDLSKCFLASILEDPQITPQFDPTDEQKEIMVHPSSCYILGRSGTGKTTVILFKMLWIERSWMEDSGISVTPRQLFITRSRDLAVEVEKTFFRLYESKFAVDDPLDKLSVRAGNWRQQVSRFRLVDLDEEAKEDGELPQRFTDLKEEHFPLFLSSDELWRMLEADLQISSTKKLISYDVFLNEYWRHFSVSLTRGLDPALVFNEIIGVIEGSEGTLHSRNAFLDEKTYTDISRRAARTFSDQRKTIYDIFVAYLKRKRERGEQDPANRFGGHLRQHGLPGVKLDYIYADEAQDNLLIDALVLRNLCRNPIDGLVWAGDTAQTIADGNSFRFEDLKAFLYRVENSDPSPSRPHVEPHFFPLALNNRSHSGIVDCAHAIIKLITRFWPDSIDRLPDEKGKDDGPKPVFVREWKPHAPPSEGNEFDRTLLGADQCILVRNDAVRKQLRARTSTDVGRILILQECKGLEFNDVFLYHFFEDSMVGLTEWRALQASAESEDNALRHAVLTRSLCRELKFLYVAITRARCNVWIVDDSERAAPMRDFWLSRGLIQDDIMGGDVPKPPQEDAAIYIKFAQSLFRRKLYGLAMDDYMRGKRPREQRIAHAYSLREDARAMAADQLQAFRLAAHAFQNCAREAEDTNPDKYIYFRISAECFLRGGDVGSAARQYLEARKYTRSAQLYREAGMFDEAMYVVRKHRSHIQQEAAEGIVDVARMFYLGNGDIRKARKLFNTNREAVDYLEQHGSSLVSAVNITKAMVLEETGDVEQAVNVYFEEGHTITAIQRITANSRNLQWAAESLLRYLWQNLSLGLDVHSASTVPKTAVDALLLLLCQKNVHCLREATYQEMLAFRGILLNDDKALIQLASNPSMLKHNAAAALLCLDYVFSKPFELSKCSTASITSKLRAFLRYVTSLRSFAFCKDISDDSNVRRLLQFEPTSDGSYLVRPNTLLHGHCKSTAESVGRSWKGNYLLIRGHRMNSLLKQALSNHLISRVTNENQDAHGALIHHDNVPCMIGGHHACQHPTCCECGAAYGLPVLIHLQQILIYHSTRGLLGAALDEKRYWLNRLYFVLRPAIAHSDILDIARDAMAPEFEDAFAVVKCWVQHVLLQKWSPKTSELFLSGFSPMALALNGSIVLHVSRNMVPIGRFIRPADGINVVHCLTSFLTNGRSFSLVDGVFFVSHILEHRIPIDICLLCDLLDNLCGALVVERQYQEQSSLHNVVLPMSWLIRAVMWHRRTRNTVTNVLPIYFEPLEQLLEQIYSGLQDNNLRYNGESLRQAAGDSIELRHTFIARICANLHFLGENLQYEWLQEDLLSTMRSIRKPKRLYHASYKQYVTAATWKMLRMDQQSACRRNGIVQLCEKGRQPREHMTIVNVRTIEFTNLDELPALLGMETSSPTRTDTSTQSAEPISTATIAPPIAMRAAYKKKSRAAQIILRAYRRYHLRRRGVPSHRHIMRVHFFKEFQGQVPAMRWARSRYRLLYLGAVPHLLVCLEYMARHLRPLVATKLRWVTRVDHIKLEEALRDLRETTCVVFVSDSFVCQCM</sequence>
<organism evidence="7 8">
    <name type="scientific">Laetiporus sulphureus 93-53</name>
    <dbReference type="NCBI Taxonomy" id="1314785"/>
    <lineage>
        <taxon>Eukaryota</taxon>
        <taxon>Fungi</taxon>
        <taxon>Dikarya</taxon>
        <taxon>Basidiomycota</taxon>
        <taxon>Agaricomycotina</taxon>
        <taxon>Agaricomycetes</taxon>
        <taxon>Polyporales</taxon>
        <taxon>Laetiporus</taxon>
    </lineage>
</organism>
<protein>
    <recommendedName>
        <fullName evidence="6">UvrD-like helicase ATP-binding domain-containing protein</fullName>
    </recommendedName>
</protein>
<keyword evidence="1 5" id="KW-0547">Nucleotide-binding</keyword>
<keyword evidence="3 5" id="KW-0347">Helicase</keyword>
<evidence type="ECO:0000256" key="5">
    <source>
        <dbReference type="PROSITE-ProRule" id="PRU00560"/>
    </source>
</evidence>
<name>A0A165FGB3_9APHY</name>
<dbReference type="SUPFAM" id="SSF48452">
    <property type="entry name" value="TPR-like"/>
    <property type="match status" value="1"/>
</dbReference>
<dbReference type="GeneID" id="63831308"/>
<dbReference type="InterPro" id="IPR039904">
    <property type="entry name" value="TRANK1"/>
</dbReference>
<dbReference type="InterPro" id="IPR027417">
    <property type="entry name" value="P-loop_NTPase"/>
</dbReference>
<dbReference type="PANTHER" id="PTHR21529">
    <property type="entry name" value="MAMMARY TURMOR VIRUS RECEPTOR HOMOLOG 1, 2 MTVR1, 2"/>
    <property type="match status" value="1"/>
</dbReference>
<dbReference type="OrthoDB" id="3156807at2759"/>
<dbReference type="EMBL" id="KV427613">
    <property type="protein sequence ID" value="KZT08927.1"/>
    <property type="molecule type" value="Genomic_DNA"/>
</dbReference>